<organism evidence="5 6">
    <name type="scientific">Listeria grandensis</name>
    <dbReference type="NCBI Taxonomy" id="1494963"/>
    <lineage>
        <taxon>Bacteria</taxon>
        <taxon>Bacillati</taxon>
        <taxon>Bacillota</taxon>
        <taxon>Bacilli</taxon>
        <taxon>Bacillales</taxon>
        <taxon>Listeriaceae</taxon>
        <taxon>Listeria</taxon>
    </lineage>
</organism>
<protein>
    <submittedName>
        <fullName evidence="5">VRR-NUC domain-containing protein</fullName>
    </submittedName>
</protein>
<evidence type="ECO:0000256" key="2">
    <source>
        <dbReference type="ARBA" id="ARBA00022722"/>
    </source>
</evidence>
<reference evidence="5 6" key="1">
    <citation type="submission" date="2020-03" db="EMBL/GenBank/DDBJ databases">
        <title>Soil Listeria distribution.</title>
        <authorList>
            <person name="Liao J."/>
            <person name="Wiedmann M."/>
        </authorList>
    </citation>
    <scope>NUCLEOTIDE SEQUENCE [LARGE SCALE GENOMIC DNA]</scope>
    <source>
        <strain evidence="5 6">FSL L7-0741</strain>
    </source>
</reference>
<evidence type="ECO:0000313" key="6">
    <source>
        <dbReference type="Proteomes" id="UP000535908"/>
    </source>
</evidence>
<feature type="domain" description="VRR-NUC" evidence="4">
    <location>
        <begin position="1"/>
        <end position="80"/>
    </location>
</feature>
<dbReference type="Proteomes" id="UP000535908">
    <property type="component" value="Unassembled WGS sequence"/>
</dbReference>
<comment type="caution">
    <text evidence="5">The sequence shown here is derived from an EMBL/GenBank/DDBJ whole genome shotgun (WGS) entry which is preliminary data.</text>
</comment>
<dbReference type="GO" id="GO:0003676">
    <property type="term" value="F:nucleic acid binding"/>
    <property type="evidence" value="ECO:0007669"/>
    <property type="project" value="InterPro"/>
</dbReference>
<evidence type="ECO:0000313" key="5">
    <source>
        <dbReference type="EMBL" id="MBC1937172.1"/>
    </source>
</evidence>
<name>A0A7X0Y6A0_9LIST</name>
<dbReference type="InterPro" id="IPR011856">
    <property type="entry name" value="tRNA_endonuc-like_dom_sf"/>
</dbReference>
<dbReference type="AlphaFoldDB" id="A0A7X0Y6A0"/>
<dbReference type="SMART" id="SM00990">
    <property type="entry name" value="VRR_NUC"/>
    <property type="match status" value="1"/>
</dbReference>
<keyword evidence="3" id="KW-0378">Hydrolase</keyword>
<dbReference type="EMBL" id="JAARWN010000014">
    <property type="protein sequence ID" value="MBC1937172.1"/>
    <property type="molecule type" value="Genomic_DNA"/>
</dbReference>
<dbReference type="Gene3D" id="3.40.1350.10">
    <property type="match status" value="1"/>
</dbReference>
<keyword evidence="2" id="KW-0540">Nuclease</keyword>
<dbReference type="InterPro" id="IPR014883">
    <property type="entry name" value="VRR_NUC"/>
</dbReference>
<dbReference type="GO" id="GO:0004518">
    <property type="term" value="F:nuclease activity"/>
    <property type="evidence" value="ECO:0007669"/>
    <property type="project" value="UniProtKB-KW"/>
</dbReference>
<dbReference type="Pfam" id="PF08774">
    <property type="entry name" value="VRR_NUC"/>
    <property type="match status" value="1"/>
</dbReference>
<sequence>MLEKDIESYLKGKVEKHGGVYLKFTSPGNSGVPDRLVILRRRTIYVELKKPGETLRPKQEYWAKKLRKLGHTVYVIDSKWQVDAFIKNEVLRK</sequence>
<gene>
    <name evidence="5" type="ORF">HCA69_12395</name>
</gene>
<comment type="cofactor">
    <cofactor evidence="1">
        <name>Mg(2+)</name>
        <dbReference type="ChEBI" id="CHEBI:18420"/>
    </cofactor>
</comment>
<proteinExistence type="predicted"/>
<evidence type="ECO:0000256" key="1">
    <source>
        <dbReference type="ARBA" id="ARBA00001946"/>
    </source>
</evidence>
<evidence type="ECO:0000259" key="4">
    <source>
        <dbReference type="SMART" id="SM00990"/>
    </source>
</evidence>
<evidence type="ECO:0000256" key="3">
    <source>
        <dbReference type="ARBA" id="ARBA00022801"/>
    </source>
</evidence>
<accession>A0A7X0Y6A0</accession>
<dbReference type="GO" id="GO:0016788">
    <property type="term" value="F:hydrolase activity, acting on ester bonds"/>
    <property type="evidence" value="ECO:0007669"/>
    <property type="project" value="InterPro"/>
</dbReference>